<dbReference type="GO" id="GO:0003700">
    <property type="term" value="F:DNA-binding transcription factor activity"/>
    <property type="evidence" value="ECO:0007669"/>
    <property type="project" value="InterPro"/>
</dbReference>
<evidence type="ECO:0000313" key="8">
    <source>
        <dbReference type="Proteomes" id="UP001206595"/>
    </source>
</evidence>
<dbReference type="GO" id="GO:0005634">
    <property type="term" value="C:nucleus"/>
    <property type="evidence" value="ECO:0007669"/>
    <property type="project" value="UniProtKB-SubCell"/>
</dbReference>
<dbReference type="EMBL" id="MU620964">
    <property type="protein sequence ID" value="KAI8576032.1"/>
    <property type="molecule type" value="Genomic_DNA"/>
</dbReference>
<evidence type="ECO:0000256" key="1">
    <source>
        <dbReference type="ARBA" id="ARBA00004123"/>
    </source>
</evidence>
<dbReference type="SMART" id="SM00338">
    <property type="entry name" value="BRLZ"/>
    <property type="match status" value="1"/>
</dbReference>
<feature type="domain" description="BZIP" evidence="6">
    <location>
        <begin position="230"/>
        <end position="293"/>
    </location>
</feature>
<comment type="caution">
    <text evidence="7">The sequence shown here is derived from an EMBL/GenBank/DDBJ whole genome shotgun (WGS) entry which is preliminary data.</text>
</comment>
<feature type="region of interest" description="Disordered" evidence="5">
    <location>
        <begin position="312"/>
        <end position="369"/>
    </location>
</feature>
<evidence type="ECO:0000256" key="2">
    <source>
        <dbReference type="ARBA" id="ARBA00023015"/>
    </source>
</evidence>
<protein>
    <recommendedName>
        <fullName evidence="6">BZIP domain-containing protein</fullName>
    </recommendedName>
</protein>
<feature type="compositionally biased region" description="Polar residues" evidence="5">
    <location>
        <begin position="131"/>
        <end position="197"/>
    </location>
</feature>
<sequence>MSSTSLLQVTGSESQDGIISTPTRFLMECGEWNFTPSLSTFANEMNPFDYIGVQKAKENNSTSKQNSPPTPPTSKEYLPAKTINTDNDEKKSDTPLTPPQQKANQRRSQDTNRVGVSSNSSLNSESSATSGEQQKQSTKQPQPAPTTVTKTRAQRSQPHQFSFHSYQPSKPAQHTSMPASSNNSTLIIKQENGQPNTKSRRNKDKSGLSDISDFNMDRKRHSSDDGEEAVERRQRFLERNRVAASKCRQKKKAWITELEERSDKVIEDNKKLYSMVNQLKEEAMFLKNQLLAHGNCDCDVVKQYLKQSAQFPSGSNITAQPPTQEQQMLPPPLPAPKQKSKASYDDDYFAPAHSTPTPSLPPLRGTLPS</sequence>
<reference evidence="7" key="1">
    <citation type="submission" date="2021-06" db="EMBL/GenBank/DDBJ databases">
        <authorList>
            <consortium name="DOE Joint Genome Institute"/>
            <person name="Mondo S.J."/>
            <person name="Amses K.R."/>
            <person name="Simmons D.R."/>
            <person name="Longcore J.E."/>
            <person name="Seto K."/>
            <person name="Alves G.H."/>
            <person name="Bonds A.E."/>
            <person name="Quandt C.A."/>
            <person name="Davis W.J."/>
            <person name="Chang Y."/>
            <person name="Letcher P.M."/>
            <person name="Powell M.J."/>
            <person name="Kuo A."/>
            <person name="Labutti K."/>
            <person name="Pangilinan J."/>
            <person name="Andreopoulos W."/>
            <person name="Tritt A."/>
            <person name="Riley R."/>
            <person name="Hundley H."/>
            <person name="Johnson J."/>
            <person name="Lipzen A."/>
            <person name="Barry K."/>
            <person name="Berbee M.L."/>
            <person name="Buchler N.E."/>
            <person name="Grigoriev I.V."/>
            <person name="Spatafora J.W."/>
            <person name="Stajich J.E."/>
            <person name="James T.Y."/>
        </authorList>
    </citation>
    <scope>NUCLEOTIDE SEQUENCE</scope>
    <source>
        <strain evidence="7">AG</strain>
    </source>
</reference>
<keyword evidence="2" id="KW-0805">Transcription regulation</keyword>
<evidence type="ECO:0000256" key="4">
    <source>
        <dbReference type="ARBA" id="ARBA00023242"/>
    </source>
</evidence>
<evidence type="ECO:0000256" key="3">
    <source>
        <dbReference type="ARBA" id="ARBA00023163"/>
    </source>
</evidence>
<dbReference type="SUPFAM" id="SSF57959">
    <property type="entry name" value="Leucine zipper domain"/>
    <property type="match status" value="1"/>
</dbReference>
<reference evidence="7" key="2">
    <citation type="journal article" date="2022" name="Proc. Natl. Acad. Sci. U.S.A.">
        <title>Diploid-dominant life cycles characterize the early evolution of Fungi.</title>
        <authorList>
            <person name="Amses K.R."/>
            <person name="Simmons D.R."/>
            <person name="Longcore J.E."/>
            <person name="Mondo S.J."/>
            <person name="Seto K."/>
            <person name="Jeronimo G.H."/>
            <person name="Bonds A.E."/>
            <person name="Quandt C.A."/>
            <person name="Davis W.J."/>
            <person name="Chang Y."/>
            <person name="Federici B.A."/>
            <person name="Kuo A."/>
            <person name="LaButti K."/>
            <person name="Pangilinan J."/>
            <person name="Andreopoulos W."/>
            <person name="Tritt A."/>
            <person name="Riley R."/>
            <person name="Hundley H."/>
            <person name="Johnson J."/>
            <person name="Lipzen A."/>
            <person name="Barry K."/>
            <person name="Lang B.F."/>
            <person name="Cuomo C.A."/>
            <person name="Buchler N.E."/>
            <person name="Grigoriev I.V."/>
            <person name="Spatafora J.W."/>
            <person name="Stajich J.E."/>
            <person name="James T.Y."/>
        </authorList>
    </citation>
    <scope>NUCLEOTIDE SEQUENCE</scope>
    <source>
        <strain evidence="7">AG</strain>
    </source>
</reference>
<dbReference type="GeneID" id="75917287"/>
<dbReference type="Pfam" id="PF00170">
    <property type="entry name" value="bZIP_1"/>
    <property type="match status" value="1"/>
</dbReference>
<dbReference type="Proteomes" id="UP001206595">
    <property type="component" value="Unassembled WGS sequence"/>
</dbReference>
<keyword evidence="4" id="KW-0539">Nucleus</keyword>
<dbReference type="InterPro" id="IPR051027">
    <property type="entry name" value="bZIP_transcription_factors"/>
</dbReference>
<dbReference type="PROSITE" id="PS50217">
    <property type="entry name" value="BZIP"/>
    <property type="match status" value="1"/>
</dbReference>
<dbReference type="InterPro" id="IPR046347">
    <property type="entry name" value="bZIP_sf"/>
</dbReference>
<dbReference type="RefSeq" id="XP_051441036.1">
    <property type="nucleotide sequence ID" value="XM_051591944.1"/>
</dbReference>
<evidence type="ECO:0000313" key="7">
    <source>
        <dbReference type="EMBL" id="KAI8576032.1"/>
    </source>
</evidence>
<evidence type="ECO:0000256" key="5">
    <source>
        <dbReference type="SAM" id="MobiDB-lite"/>
    </source>
</evidence>
<evidence type="ECO:0000259" key="6">
    <source>
        <dbReference type="PROSITE" id="PS50217"/>
    </source>
</evidence>
<dbReference type="CDD" id="cd14687">
    <property type="entry name" value="bZIP_ATF2"/>
    <property type="match status" value="1"/>
</dbReference>
<organism evidence="7 8">
    <name type="scientific">Umbelopsis ramanniana AG</name>
    <dbReference type="NCBI Taxonomy" id="1314678"/>
    <lineage>
        <taxon>Eukaryota</taxon>
        <taxon>Fungi</taxon>
        <taxon>Fungi incertae sedis</taxon>
        <taxon>Mucoromycota</taxon>
        <taxon>Mucoromycotina</taxon>
        <taxon>Umbelopsidomycetes</taxon>
        <taxon>Umbelopsidales</taxon>
        <taxon>Umbelopsidaceae</taxon>
        <taxon>Umbelopsis</taxon>
    </lineage>
</organism>
<keyword evidence="8" id="KW-1185">Reference proteome</keyword>
<comment type="subcellular location">
    <subcellularLocation>
        <location evidence="1">Nucleus</location>
    </subcellularLocation>
</comment>
<feature type="region of interest" description="Disordered" evidence="5">
    <location>
        <begin position="52"/>
        <end position="229"/>
    </location>
</feature>
<dbReference type="Gene3D" id="1.20.5.170">
    <property type="match status" value="1"/>
</dbReference>
<dbReference type="InterPro" id="IPR004827">
    <property type="entry name" value="bZIP"/>
</dbReference>
<name>A0AAD5H9B4_UMBRA</name>
<dbReference type="PROSITE" id="PS00036">
    <property type="entry name" value="BZIP_BASIC"/>
    <property type="match status" value="1"/>
</dbReference>
<proteinExistence type="predicted"/>
<feature type="compositionally biased region" description="Polar residues" evidence="5">
    <location>
        <begin position="312"/>
        <end position="327"/>
    </location>
</feature>
<keyword evidence="3" id="KW-0804">Transcription</keyword>
<dbReference type="AlphaFoldDB" id="A0AAD5H9B4"/>
<gene>
    <name evidence="7" type="ORF">K450DRAFT_259053</name>
</gene>
<feature type="compositionally biased region" description="Low complexity" evidence="5">
    <location>
        <begin position="117"/>
        <end position="130"/>
    </location>
</feature>
<dbReference type="PANTHER" id="PTHR19304">
    <property type="entry name" value="CYCLIC-AMP RESPONSE ELEMENT BINDING PROTEIN"/>
    <property type="match status" value="1"/>
</dbReference>
<accession>A0AAD5H9B4</accession>